<feature type="region of interest" description="Disordered" evidence="1">
    <location>
        <begin position="1"/>
        <end position="38"/>
    </location>
</feature>
<evidence type="ECO:0000313" key="2">
    <source>
        <dbReference type="EMBL" id="KAG7157939.1"/>
    </source>
</evidence>
<organism evidence="2 3">
    <name type="scientific">Homarus americanus</name>
    <name type="common">American lobster</name>
    <dbReference type="NCBI Taxonomy" id="6706"/>
    <lineage>
        <taxon>Eukaryota</taxon>
        <taxon>Metazoa</taxon>
        <taxon>Ecdysozoa</taxon>
        <taxon>Arthropoda</taxon>
        <taxon>Crustacea</taxon>
        <taxon>Multicrustacea</taxon>
        <taxon>Malacostraca</taxon>
        <taxon>Eumalacostraca</taxon>
        <taxon>Eucarida</taxon>
        <taxon>Decapoda</taxon>
        <taxon>Pleocyemata</taxon>
        <taxon>Astacidea</taxon>
        <taxon>Nephropoidea</taxon>
        <taxon>Nephropidae</taxon>
        <taxon>Homarus</taxon>
    </lineage>
</organism>
<comment type="caution">
    <text evidence="2">The sequence shown here is derived from an EMBL/GenBank/DDBJ whole genome shotgun (WGS) entry which is preliminary data.</text>
</comment>
<feature type="non-terminal residue" evidence="2">
    <location>
        <position position="123"/>
    </location>
</feature>
<keyword evidence="3" id="KW-1185">Reference proteome</keyword>
<name>A0A8J5MNI5_HOMAM</name>
<dbReference type="Proteomes" id="UP000747542">
    <property type="component" value="Unassembled WGS sequence"/>
</dbReference>
<protein>
    <submittedName>
        <fullName evidence="2">Uncharacterized protein</fullName>
    </submittedName>
</protein>
<evidence type="ECO:0000256" key="1">
    <source>
        <dbReference type="SAM" id="MobiDB-lite"/>
    </source>
</evidence>
<dbReference type="AlphaFoldDB" id="A0A8J5MNI5"/>
<dbReference type="EMBL" id="JAHLQT010036095">
    <property type="protein sequence ID" value="KAG7157939.1"/>
    <property type="molecule type" value="Genomic_DNA"/>
</dbReference>
<gene>
    <name evidence="2" type="ORF">Hamer_G019811</name>
</gene>
<sequence length="123" mass="13460">MWPGRVLTSGRATRQGKGRRGQCGSGGLSNTRPGHPPAADLHILQTAEHLCRIPLAWARTRWRSLVTVENQLAFTCGPSPVDLHLWTFTCGPLPVDLHLWTFTCGPSLLQVIQPLNEEQVCGG</sequence>
<proteinExistence type="predicted"/>
<evidence type="ECO:0000313" key="3">
    <source>
        <dbReference type="Proteomes" id="UP000747542"/>
    </source>
</evidence>
<accession>A0A8J5MNI5</accession>
<reference evidence="2" key="1">
    <citation type="journal article" date="2021" name="Sci. Adv.">
        <title>The American lobster genome reveals insights on longevity, neural, and immune adaptations.</title>
        <authorList>
            <person name="Polinski J.M."/>
            <person name="Zimin A.V."/>
            <person name="Clark K.F."/>
            <person name="Kohn A.B."/>
            <person name="Sadowski N."/>
            <person name="Timp W."/>
            <person name="Ptitsyn A."/>
            <person name="Khanna P."/>
            <person name="Romanova D.Y."/>
            <person name="Williams P."/>
            <person name="Greenwood S.J."/>
            <person name="Moroz L.L."/>
            <person name="Walt D.R."/>
            <person name="Bodnar A.G."/>
        </authorList>
    </citation>
    <scope>NUCLEOTIDE SEQUENCE</scope>
    <source>
        <strain evidence="2">GMGI-L3</strain>
    </source>
</reference>